<organism evidence="3 4">
    <name type="scientific">Vibrio cholerae serotype O1 (strain ATCC 39541 / Classical Ogawa 395 / O395)</name>
    <dbReference type="NCBI Taxonomy" id="345073"/>
    <lineage>
        <taxon>Bacteria</taxon>
        <taxon>Pseudomonadati</taxon>
        <taxon>Pseudomonadota</taxon>
        <taxon>Gammaproteobacteria</taxon>
        <taxon>Vibrionales</taxon>
        <taxon>Vibrionaceae</taxon>
        <taxon>Vibrio</taxon>
    </lineage>
</organism>
<dbReference type="Pfam" id="PF16532">
    <property type="entry name" value="Phage_tail_NK"/>
    <property type="match status" value="1"/>
</dbReference>
<proteinExistence type="predicted"/>
<dbReference type="AlphaFoldDB" id="A0A0H3AKU5"/>
<reference evidence="3 4" key="1">
    <citation type="submission" date="2007-03" db="EMBL/GenBank/DDBJ databases">
        <authorList>
            <person name="Heidelberg J."/>
        </authorList>
    </citation>
    <scope>NUCLEOTIDE SEQUENCE [LARGE SCALE GENOMIC DNA]</scope>
    <source>
        <strain evidence="4">ATCC 39541 / Classical Ogawa 395 / O395</strain>
        <strain evidence="3">O395</strain>
    </source>
</reference>
<dbReference type="PATRIC" id="fig|345073.21.peg.1141"/>
<dbReference type="KEGG" id="vcr:VC395_1174"/>
<evidence type="ECO:0000313" key="2">
    <source>
        <dbReference type="EMBL" id="ABQ19491.1"/>
    </source>
</evidence>
<evidence type="ECO:0000313" key="4">
    <source>
        <dbReference type="Proteomes" id="UP000000249"/>
    </source>
</evidence>
<name>A0A0H3AKU5_VIBC3</name>
<dbReference type="InterPro" id="IPR032395">
    <property type="entry name" value="Phage_tail_NK"/>
</dbReference>
<accession>A0A0H3AKU5</accession>
<dbReference type="InterPro" id="IPR038681">
    <property type="entry name" value="Phage_tail_NK_sf"/>
</dbReference>
<dbReference type="KEGG" id="vco:VC0395_A0760"/>
<feature type="domain" description="Sf6-type phage tail needle knob" evidence="1">
    <location>
        <begin position="14"/>
        <end position="158"/>
    </location>
</feature>
<dbReference type="Gene3D" id="2.60.120.1120">
    <property type="entry name" value="Sf6-type phage tail needle knob"/>
    <property type="match status" value="1"/>
</dbReference>
<dbReference type="KEGG" id="vco:VC0395_A0677"/>
<dbReference type="RefSeq" id="WP_000638752.1">
    <property type="nucleotide sequence ID" value="NC_009457.1"/>
</dbReference>
<dbReference type="EMBL" id="CP000627">
    <property type="protein sequence ID" value="ABQ19491.1"/>
    <property type="molecule type" value="Genomic_DNA"/>
</dbReference>
<dbReference type="KEGG" id="vcr:VC395_1257"/>
<dbReference type="Proteomes" id="UP000000249">
    <property type="component" value="Chromosome 1"/>
</dbReference>
<gene>
    <name evidence="3" type="ordered locus">VC0395_A0677</name>
    <name evidence="2" type="ordered locus">VC0395_A0760</name>
</gene>
<evidence type="ECO:0000259" key="1">
    <source>
        <dbReference type="Pfam" id="PF16532"/>
    </source>
</evidence>
<protein>
    <recommendedName>
        <fullName evidence="1">Sf6-type phage tail needle knob domain-containing protein</fullName>
    </recommendedName>
</protein>
<dbReference type="EMBL" id="CP000627">
    <property type="protein sequence ID" value="ABQ21916.1"/>
    <property type="molecule type" value="Genomic_DNA"/>
</dbReference>
<sequence length="170" mass="18484">MIYEAPLTSGSDAHRHKSEVLFDFSASPLVFTQGVTYNLIDRIKAAAPIFGSLLPFFDTAANLLRSFNDDASLHFKANFIGSFPGSAATRSLELDFLGTEGNRLVQNRSLEVDEDVMTFSTFFSVDKNGNIATNGTAIQIRANGRDFTCTKLLLIAEQETYSTEILGGGA</sequence>
<dbReference type="OrthoDB" id="5588111at2"/>
<evidence type="ECO:0000313" key="3">
    <source>
        <dbReference type="EMBL" id="ABQ21916.1"/>
    </source>
</evidence>